<evidence type="ECO:0000313" key="2">
    <source>
        <dbReference type="EMBL" id="MBJ6727787.1"/>
    </source>
</evidence>
<keyword evidence="1" id="KW-0732">Signal</keyword>
<dbReference type="Proteomes" id="UP000636888">
    <property type="component" value="Unassembled WGS sequence"/>
</dbReference>
<evidence type="ECO:0000313" key="3">
    <source>
        <dbReference type="Proteomes" id="UP000636888"/>
    </source>
</evidence>
<protein>
    <recommendedName>
        <fullName evidence="4">Lipoprotein</fullName>
    </recommendedName>
</protein>
<gene>
    <name evidence="2" type="ORF">JFN93_24020</name>
</gene>
<sequence length="296" mass="30058">MLKKLLLVLTGLLLLGGCGSTATQDGLPASYIGSTSPAMITMSNAKRLADGAMNGVQMGSPVDVVAKPAATGNDKTISLLQRIAVIAQEAGAATAEVTEPAKRLASTATTYGYSGDYTISGTPGSSSATITYHHYQQTSTAPTLDGTFSFSGVSGPGGTTFSLSMSTSSATYTDSSNSYTISGTFAMNSDGSTTTLTANLAITDNIALRTTVAKDYTLQFTGTSLSFTGTYYDPIYGYVTIATATPLTAASISADPTAGRILLSGAFGTKARLTFNATGYGLEADTAGNGAFVTVP</sequence>
<dbReference type="PROSITE" id="PS51257">
    <property type="entry name" value="PROKAR_LIPOPROTEIN"/>
    <property type="match status" value="1"/>
</dbReference>
<organism evidence="2 3">
    <name type="scientific">Geomesophilobacter sediminis</name>
    <dbReference type="NCBI Taxonomy" id="2798584"/>
    <lineage>
        <taxon>Bacteria</taxon>
        <taxon>Pseudomonadati</taxon>
        <taxon>Thermodesulfobacteriota</taxon>
        <taxon>Desulfuromonadia</taxon>
        <taxon>Geobacterales</taxon>
        <taxon>Geobacteraceae</taxon>
        <taxon>Geomesophilobacter</taxon>
    </lineage>
</organism>
<evidence type="ECO:0008006" key="4">
    <source>
        <dbReference type="Google" id="ProtNLM"/>
    </source>
</evidence>
<dbReference type="RefSeq" id="WP_199386927.1">
    <property type="nucleotide sequence ID" value="NZ_JAEMHM010000029.1"/>
</dbReference>
<dbReference type="EMBL" id="JAEMHM010000029">
    <property type="protein sequence ID" value="MBJ6727787.1"/>
    <property type="molecule type" value="Genomic_DNA"/>
</dbReference>
<feature type="signal peptide" evidence="1">
    <location>
        <begin position="1"/>
        <end position="22"/>
    </location>
</feature>
<proteinExistence type="predicted"/>
<dbReference type="AlphaFoldDB" id="A0A8J7M352"/>
<feature type="chain" id="PRO_5035229888" description="Lipoprotein" evidence="1">
    <location>
        <begin position="23"/>
        <end position="296"/>
    </location>
</feature>
<evidence type="ECO:0000256" key="1">
    <source>
        <dbReference type="SAM" id="SignalP"/>
    </source>
</evidence>
<keyword evidence="3" id="KW-1185">Reference proteome</keyword>
<accession>A0A8J7M352</accession>
<reference evidence="2" key="1">
    <citation type="submission" date="2020-12" db="EMBL/GenBank/DDBJ databases">
        <title>Geomonas sp. Red875, isolated from river sediment.</title>
        <authorList>
            <person name="Xu Z."/>
            <person name="Zhang Z."/>
            <person name="Masuda Y."/>
            <person name="Itoh H."/>
            <person name="Senoo K."/>
        </authorList>
    </citation>
    <scope>NUCLEOTIDE SEQUENCE</scope>
    <source>
        <strain evidence="2">Red875</strain>
    </source>
</reference>
<name>A0A8J7M352_9BACT</name>
<comment type="caution">
    <text evidence="2">The sequence shown here is derived from an EMBL/GenBank/DDBJ whole genome shotgun (WGS) entry which is preliminary data.</text>
</comment>